<proteinExistence type="predicted"/>
<feature type="region of interest" description="Disordered" evidence="1">
    <location>
        <begin position="1"/>
        <end position="30"/>
    </location>
</feature>
<dbReference type="Proteomes" id="UP000582016">
    <property type="component" value="Unassembled WGS sequence"/>
</dbReference>
<evidence type="ECO:0000256" key="1">
    <source>
        <dbReference type="SAM" id="MobiDB-lite"/>
    </source>
</evidence>
<evidence type="ECO:0000313" key="3">
    <source>
        <dbReference type="Proteomes" id="UP000582016"/>
    </source>
</evidence>
<organism evidence="2 3">
    <name type="scientific">Fusarium phyllophilum</name>
    <dbReference type="NCBI Taxonomy" id="47803"/>
    <lineage>
        <taxon>Eukaryota</taxon>
        <taxon>Fungi</taxon>
        <taxon>Dikarya</taxon>
        <taxon>Ascomycota</taxon>
        <taxon>Pezizomycotina</taxon>
        <taxon>Sordariomycetes</taxon>
        <taxon>Hypocreomycetidae</taxon>
        <taxon>Hypocreales</taxon>
        <taxon>Nectriaceae</taxon>
        <taxon>Fusarium</taxon>
        <taxon>Fusarium fujikuroi species complex</taxon>
    </lineage>
</organism>
<comment type="caution">
    <text evidence="2">The sequence shown here is derived from an EMBL/GenBank/DDBJ whole genome shotgun (WGS) entry which is preliminary data.</text>
</comment>
<protein>
    <submittedName>
        <fullName evidence="2">Uncharacterized protein</fullName>
    </submittedName>
</protein>
<dbReference type="AlphaFoldDB" id="A0A8H5ICJ8"/>
<name>A0A8H5ICJ8_9HYPO</name>
<reference evidence="2 3" key="1">
    <citation type="submission" date="2020-05" db="EMBL/GenBank/DDBJ databases">
        <title>Identification and distribution of gene clusters putatively required for synthesis of sphingolipid metabolism inhibitors in phylogenetically diverse species of the filamentous fungus Fusarium.</title>
        <authorList>
            <person name="Kim H.-S."/>
            <person name="Busman M."/>
            <person name="Brown D.W."/>
            <person name="Divon H."/>
            <person name="Uhlig S."/>
            <person name="Proctor R.H."/>
        </authorList>
    </citation>
    <scope>NUCLEOTIDE SEQUENCE [LARGE SCALE GENOMIC DNA]</scope>
    <source>
        <strain evidence="2 3">NRRL 13617</strain>
    </source>
</reference>
<evidence type="ECO:0000313" key="2">
    <source>
        <dbReference type="EMBL" id="KAF5534703.1"/>
    </source>
</evidence>
<sequence length="201" mass="22484">MRGGMSTAASSQQPLRKYQTTRGSTPNDPSFQTGLMDLKTFNSTKYFLALRVSGSTNPSALFTKHLIYRACSTQSAFTTSWISLPKLIQATSSMPQQCYLLLHEMANPEGFPVSIPLHDGQQPARDIEQQPSNAQQEIECTDEELHQLRMDFGNIYIYYKMKEGLPITMPTKQTDSGLAISSYTCQKGFFECTDTAQLLKT</sequence>
<feature type="compositionally biased region" description="Polar residues" evidence="1">
    <location>
        <begin position="7"/>
        <end position="30"/>
    </location>
</feature>
<gene>
    <name evidence="2" type="ORF">FPHYL_13363</name>
</gene>
<accession>A0A8H5ICJ8</accession>
<dbReference type="EMBL" id="JAAOAQ010000776">
    <property type="protein sequence ID" value="KAF5534703.1"/>
    <property type="molecule type" value="Genomic_DNA"/>
</dbReference>
<keyword evidence="3" id="KW-1185">Reference proteome</keyword>